<dbReference type="InterPro" id="IPR029063">
    <property type="entry name" value="SAM-dependent_MTases_sf"/>
</dbReference>
<name>A0AAP2GGG1_9BACT</name>
<reference evidence="2 3" key="1">
    <citation type="submission" date="2021-05" db="EMBL/GenBank/DDBJ databases">
        <title>A Polyphasic approach of four new species of the genus Ohtaekwangia: Ohtaekwangia histidinii sp. nov., Ohtaekwangia cretensis sp. nov., Ohtaekwangia indiensis sp. nov., Ohtaekwangia reichenbachii sp. nov. from diverse environment.</title>
        <authorList>
            <person name="Octaviana S."/>
        </authorList>
    </citation>
    <scope>NUCLEOTIDE SEQUENCE [LARGE SCALE GENOMIC DNA]</scope>
    <source>
        <strain evidence="2 3">PWU37</strain>
    </source>
</reference>
<gene>
    <name evidence="2" type="ORF">KK078_05960</name>
</gene>
<dbReference type="EMBL" id="JAHESC010000006">
    <property type="protein sequence ID" value="MBT1686091.1"/>
    <property type="molecule type" value="Genomic_DNA"/>
</dbReference>
<dbReference type="AlphaFoldDB" id="A0AAP2GGG1"/>
<keyword evidence="2" id="KW-0489">Methyltransferase</keyword>
<organism evidence="2 3">
    <name type="scientific">Dawidia soli</name>
    <dbReference type="NCBI Taxonomy" id="2782352"/>
    <lineage>
        <taxon>Bacteria</taxon>
        <taxon>Pseudomonadati</taxon>
        <taxon>Bacteroidota</taxon>
        <taxon>Cytophagia</taxon>
        <taxon>Cytophagales</taxon>
        <taxon>Chryseotaleaceae</taxon>
        <taxon>Dawidia</taxon>
    </lineage>
</organism>
<feature type="domain" description="Methyltransferase" evidence="1">
    <location>
        <begin position="22"/>
        <end position="118"/>
    </location>
</feature>
<keyword evidence="3" id="KW-1185">Reference proteome</keyword>
<dbReference type="GO" id="GO:0032259">
    <property type="term" value="P:methylation"/>
    <property type="evidence" value="ECO:0007669"/>
    <property type="project" value="UniProtKB-KW"/>
</dbReference>
<protein>
    <submittedName>
        <fullName evidence="2">Methyltransferase domain-containing protein</fullName>
    </submittedName>
</protein>
<dbReference type="Gene3D" id="3.40.50.150">
    <property type="entry name" value="Vaccinia Virus protein VP39"/>
    <property type="match status" value="1"/>
</dbReference>
<dbReference type="InterPro" id="IPR041698">
    <property type="entry name" value="Methyltransf_25"/>
</dbReference>
<dbReference type="Proteomes" id="UP001319180">
    <property type="component" value="Unassembled WGS sequence"/>
</dbReference>
<accession>A0AAP2GGG1</accession>
<evidence type="ECO:0000313" key="3">
    <source>
        <dbReference type="Proteomes" id="UP001319180"/>
    </source>
</evidence>
<proteinExistence type="predicted"/>
<sequence length="169" mass="18214">MAIPARFAWAATVIDAAATDHILEIGCGAGLLVASLAEGLTTGIIVALDRSQPMITRAAKRNEEWITTKKVNLLAATLYDAPLPDKGFHKIVAFNVNYFWKTGSPELALVKKFLKPGGKLYVFHQAPATGDRKTVPAIKAALKADDWKVVDTQSKIFEPAPAYAVIAAR</sequence>
<evidence type="ECO:0000259" key="1">
    <source>
        <dbReference type="Pfam" id="PF13649"/>
    </source>
</evidence>
<dbReference type="CDD" id="cd02440">
    <property type="entry name" value="AdoMet_MTases"/>
    <property type="match status" value="1"/>
</dbReference>
<dbReference type="SUPFAM" id="SSF53335">
    <property type="entry name" value="S-adenosyl-L-methionine-dependent methyltransferases"/>
    <property type="match status" value="1"/>
</dbReference>
<dbReference type="Pfam" id="PF13649">
    <property type="entry name" value="Methyltransf_25"/>
    <property type="match status" value="1"/>
</dbReference>
<evidence type="ECO:0000313" key="2">
    <source>
        <dbReference type="EMBL" id="MBT1686091.1"/>
    </source>
</evidence>
<dbReference type="GO" id="GO:0008168">
    <property type="term" value="F:methyltransferase activity"/>
    <property type="evidence" value="ECO:0007669"/>
    <property type="project" value="UniProtKB-KW"/>
</dbReference>
<dbReference type="RefSeq" id="WP_254089332.1">
    <property type="nucleotide sequence ID" value="NZ_JAHESC010000006.1"/>
</dbReference>
<comment type="caution">
    <text evidence="2">The sequence shown here is derived from an EMBL/GenBank/DDBJ whole genome shotgun (WGS) entry which is preliminary data.</text>
</comment>
<keyword evidence="2" id="KW-0808">Transferase</keyword>